<name>A0AAD7SZA2_9TELE</name>
<accession>A0AAD7SZA2</accession>
<dbReference type="AlphaFoldDB" id="A0AAD7SZA2"/>
<organism evidence="2 3">
    <name type="scientific">Aldrovandia affinis</name>
    <dbReference type="NCBI Taxonomy" id="143900"/>
    <lineage>
        <taxon>Eukaryota</taxon>
        <taxon>Metazoa</taxon>
        <taxon>Chordata</taxon>
        <taxon>Craniata</taxon>
        <taxon>Vertebrata</taxon>
        <taxon>Euteleostomi</taxon>
        <taxon>Actinopterygii</taxon>
        <taxon>Neopterygii</taxon>
        <taxon>Teleostei</taxon>
        <taxon>Notacanthiformes</taxon>
        <taxon>Halosauridae</taxon>
        <taxon>Aldrovandia</taxon>
    </lineage>
</organism>
<reference evidence="2" key="1">
    <citation type="journal article" date="2023" name="Science">
        <title>Genome structures resolve the early diversification of teleost fishes.</title>
        <authorList>
            <person name="Parey E."/>
            <person name="Louis A."/>
            <person name="Montfort J."/>
            <person name="Bouchez O."/>
            <person name="Roques C."/>
            <person name="Iampietro C."/>
            <person name="Lluch J."/>
            <person name="Castinel A."/>
            <person name="Donnadieu C."/>
            <person name="Desvignes T."/>
            <person name="Floi Bucao C."/>
            <person name="Jouanno E."/>
            <person name="Wen M."/>
            <person name="Mejri S."/>
            <person name="Dirks R."/>
            <person name="Jansen H."/>
            <person name="Henkel C."/>
            <person name="Chen W.J."/>
            <person name="Zahm M."/>
            <person name="Cabau C."/>
            <person name="Klopp C."/>
            <person name="Thompson A.W."/>
            <person name="Robinson-Rechavi M."/>
            <person name="Braasch I."/>
            <person name="Lecointre G."/>
            <person name="Bobe J."/>
            <person name="Postlethwait J.H."/>
            <person name="Berthelot C."/>
            <person name="Roest Crollius H."/>
            <person name="Guiguen Y."/>
        </authorList>
    </citation>
    <scope>NUCLEOTIDE SEQUENCE</scope>
    <source>
        <strain evidence="2">NC1722</strain>
    </source>
</reference>
<protein>
    <submittedName>
        <fullName evidence="2">Uncharacterized protein</fullName>
    </submittedName>
</protein>
<sequence>MQNHHHAEPGPAAKRHRTHLQRSSEPPDINELTSSVISGVVCARLEQIPADIVALRIQSAPVHCSTQS</sequence>
<evidence type="ECO:0000313" key="2">
    <source>
        <dbReference type="EMBL" id="KAJ8411443.1"/>
    </source>
</evidence>
<keyword evidence="3" id="KW-1185">Reference proteome</keyword>
<evidence type="ECO:0000313" key="3">
    <source>
        <dbReference type="Proteomes" id="UP001221898"/>
    </source>
</evidence>
<proteinExistence type="predicted"/>
<dbReference type="EMBL" id="JAINUG010000022">
    <property type="protein sequence ID" value="KAJ8411443.1"/>
    <property type="molecule type" value="Genomic_DNA"/>
</dbReference>
<gene>
    <name evidence="2" type="ORF">AAFF_G00162510</name>
</gene>
<feature type="region of interest" description="Disordered" evidence="1">
    <location>
        <begin position="1"/>
        <end position="31"/>
    </location>
</feature>
<comment type="caution">
    <text evidence="2">The sequence shown here is derived from an EMBL/GenBank/DDBJ whole genome shotgun (WGS) entry which is preliminary data.</text>
</comment>
<evidence type="ECO:0000256" key="1">
    <source>
        <dbReference type="SAM" id="MobiDB-lite"/>
    </source>
</evidence>
<dbReference type="Proteomes" id="UP001221898">
    <property type="component" value="Unassembled WGS sequence"/>
</dbReference>